<feature type="transmembrane region" description="Helical" evidence="7">
    <location>
        <begin position="492"/>
        <end position="512"/>
    </location>
</feature>
<dbReference type="AlphaFoldDB" id="A0A9P5AH85"/>
<gene>
    <name evidence="8" type="ORF">FBEOM_7352</name>
</gene>
<evidence type="ECO:0000313" key="9">
    <source>
        <dbReference type="Proteomes" id="UP000730481"/>
    </source>
</evidence>
<dbReference type="CDD" id="cd06174">
    <property type="entry name" value="MFS"/>
    <property type="match status" value="1"/>
</dbReference>
<evidence type="ECO:0000256" key="2">
    <source>
        <dbReference type="ARBA" id="ARBA00022692"/>
    </source>
</evidence>
<evidence type="ECO:0008006" key="10">
    <source>
        <dbReference type="Google" id="ProtNLM"/>
    </source>
</evidence>
<feature type="compositionally biased region" description="Basic and acidic residues" evidence="6">
    <location>
        <begin position="21"/>
        <end position="30"/>
    </location>
</feature>
<feature type="region of interest" description="Disordered" evidence="6">
    <location>
        <begin position="21"/>
        <end position="44"/>
    </location>
</feature>
<dbReference type="InterPro" id="IPR011701">
    <property type="entry name" value="MFS"/>
</dbReference>
<reference evidence="8" key="2">
    <citation type="submission" date="2020-02" db="EMBL/GenBank/DDBJ databases">
        <title>Identification and distribution of gene clusters putatively required for synthesis of sphingolipid metabolism inhibitors in phylogenetically diverse species of the filamentous fungus Fusarium.</title>
        <authorList>
            <person name="Kim H.-S."/>
            <person name="Busman M."/>
            <person name="Brown D.W."/>
            <person name="Divon H."/>
            <person name="Uhlig S."/>
            <person name="Proctor R.H."/>
        </authorList>
    </citation>
    <scope>NUCLEOTIDE SEQUENCE</scope>
    <source>
        <strain evidence="8">NRRL 25174</strain>
    </source>
</reference>
<feature type="transmembrane region" description="Helical" evidence="7">
    <location>
        <begin position="400"/>
        <end position="419"/>
    </location>
</feature>
<organism evidence="8 9">
    <name type="scientific">Fusarium beomiforme</name>
    <dbReference type="NCBI Taxonomy" id="44412"/>
    <lineage>
        <taxon>Eukaryota</taxon>
        <taxon>Fungi</taxon>
        <taxon>Dikarya</taxon>
        <taxon>Ascomycota</taxon>
        <taxon>Pezizomycotina</taxon>
        <taxon>Sordariomycetes</taxon>
        <taxon>Hypocreomycetidae</taxon>
        <taxon>Hypocreales</taxon>
        <taxon>Nectriaceae</taxon>
        <taxon>Fusarium</taxon>
        <taxon>Fusarium burgessii species complex</taxon>
    </lineage>
</organism>
<comment type="subcellular location">
    <subcellularLocation>
        <location evidence="1">Membrane</location>
        <topology evidence="1">Multi-pass membrane protein</topology>
    </subcellularLocation>
</comment>
<feature type="transmembrane region" description="Helical" evidence="7">
    <location>
        <begin position="149"/>
        <end position="171"/>
    </location>
</feature>
<keyword evidence="3 7" id="KW-1133">Transmembrane helix</keyword>
<protein>
    <recommendedName>
        <fullName evidence="10">Major facilitator superfamily (MFS) profile domain-containing protein</fullName>
    </recommendedName>
</protein>
<evidence type="ECO:0000256" key="5">
    <source>
        <dbReference type="ARBA" id="ARBA00023180"/>
    </source>
</evidence>
<dbReference type="PANTHER" id="PTHR23507">
    <property type="entry name" value="ZGC:174356"/>
    <property type="match status" value="1"/>
</dbReference>
<accession>A0A9P5AH85</accession>
<keyword evidence="4 7" id="KW-0472">Membrane</keyword>
<dbReference type="InterPro" id="IPR036259">
    <property type="entry name" value="MFS_trans_sf"/>
</dbReference>
<evidence type="ECO:0000256" key="1">
    <source>
        <dbReference type="ARBA" id="ARBA00004141"/>
    </source>
</evidence>
<dbReference type="Gene3D" id="1.20.1250.20">
    <property type="entry name" value="MFS general substrate transporter like domains"/>
    <property type="match status" value="1"/>
</dbReference>
<feature type="transmembrane region" description="Helical" evidence="7">
    <location>
        <begin position="322"/>
        <end position="347"/>
    </location>
</feature>
<proteinExistence type="predicted"/>
<comment type="caution">
    <text evidence="8">The sequence shown here is derived from an EMBL/GenBank/DDBJ whole genome shotgun (WGS) entry which is preliminary data.</text>
</comment>
<keyword evidence="9" id="KW-1185">Reference proteome</keyword>
<dbReference type="SUPFAM" id="SSF103473">
    <property type="entry name" value="MFS general substrate transporter"/>
    <property type="match status" value="1"/>
</dbReference>
<dbReference type="Pfam" id="PF07690">
    <property type="entry name" value="MFS_1"/>
    <property type="match status" value="1"/>
</dbReference>
<keyword evidence="5" id="KW-0325">Glycoprotein</keyword>
<evidence type="ECO:0000256" key="4">
    <source>
        <dbReference type="ARBA" id="ARBA00023136"/>
    </source>
</evidence>
<evidence type="ECO:0000256" key="7">
    <source>
        <dbReference type="SAM" id="Phobius"/>
    </source>
</evidence>
<keyword evidence="2 7" id="KW-0812">Transmembrane</keyword>
<feature type="transmembrane region" description="Helical" evidence="7">
    <location>
        <begin position="359"/>
        <end position="380"/>
    </location>
</feature>
<evidence type="ECO:0000256" key="6">
    <source>
        <dbReference type="SAM" id="MobiDB-lite"/>
    </source>
</evidence>
<dbReference type="Proteomes" id="UP000730481">
    <property type="component" value="Unassembled WGS sequence"/>
</dbReference>
<feature type="transmembrane region" description="Helical" evidence="7">
    <location>
        <begin position="425"/>
        <end position="446"/>
    </location>
</feature>
<evidence type="ECO:0000313" key="8">
    <source>
        <dbReference type="EMBL" id="KAF4338760.1"/>
    </source>
</evidence>
<dbReference type="OrthoDB" id="194139at2759"/>
<dbReference type="EMBL" id="PVQB02000332">
    <property type="protein sequence ID" value="KAF4338760.1"/>
    <property type="molecule type" value="Genomic_DNA"/>
</dbReference>
<name>A0A9P5AH85_9HYPO</name>
<feature type="transmembrane region" description="Helical" evidence="7">
    <location>
        <begin position="216"/>
        <end position="239"/>
    </location>
</feature>
<feature type="transmembrane region" description="Helical" evidence="7">
    <location>
        <begin position="177"/>
        <end position="204"/>
    </location>
</feature>
<evidence type="ECO:0000256" key="3">
    <source>
        <dbReference type="ARBA" id="ARBA00022989"/>
    </source>
</evidence>
<feature type="transmembrane region" description="Helical" evidence="7">
    <location>
        <begin position="458"/>
        <end position="480"/>
    </location>
</feature>
<dbReference type="GO" id="GO:0016020">
    <property type="term" value="C:membrane"/>
    <property type="evidence" value="ECO:0007669"/>
    <property type="project" value="UniProtKB-SubCell"/>
</dbReference>
<dbReference type="PANTHER" id="PTHR23507:SF1">
    <property type="entry name" value="FI18259P1-RELATED"/>
    <property type="match status" value="1"/>
</dbReference>
<reference evidence="8" key="1">
    <citation type="journal article" date="2017" name="Mycologia">
        <title>Fusarium algeriense, sp. nov., a novel toxigenic crown rot pathogen of durum wheat from Algeria is nested in the Fusarium burgessii species complex.</title>
        <authorList>
            <person name="Laraba I."/>
            <person name="Keddad A."/>
            <person name="Boureghda H."/>
            <person name="Abdallah N."/>
            <person name="Vaughan M.M."/>
            <person name="Proctor R.H."/>
            <person name="Busman M."/>
            <person name="O'Donnell K."/>
        </authorList>
    </citation>
    <scope>NUCLEOTIDE SEQUENCE</scope>
    <source>
        <strain evidence="8">NRRL 25174</strain>
    </source>
</reference>
<sequence>MAQTKAMDVDVHYSDDMDVESNHGIERDEGPTEQSPLLPNDTLEDEDEYLRSIRRRALAMGMLALLMVEVSQFIMNPPTKKIAEDIICRQHYPDHTLGAFDIDDHRCKDSPVQKTLAMVQGWEQAFEMGVPILTQFPYGIVADKYGRRVVLFLAMLGCCLSTAWILLVLWLPNVFSIWAILGGSIFFLIGGGGQMAAAMVYTIVADVVPVSQRTDMFFRLVALVLIFNVIFNPISAWLLQFDPWLSMWIGFGFMVFGTMTILLIPETMHLRRKDDQRHNEEHENEQLHGVSLSKRNILKQAWFSIQNDMQHVWRFIFASKSILLLMLAIAFFFPVRIVLTGVLLQYISKRFDWSWSKATYISTIGIVATVVCYLIILPIASNFLNKSRRYKSRPVARDLLLARIAITIMTLGCLLMGLASVPWLFVISLITVSIGNSFVALSRALINALVEPHTIATLNTTISLIEVIMGMTAPAMSWLLGRGIELGGQWMGLPFLVTSLMAMATAVMLFIVKLPTSGVAQAHEG</sequence>
<dbReference type="GO" id="GO:0022857">
    <property type="term" value="F:transmembrane transporter activity"/>
    <property type="evidence" value="ECO:0007669"/>
    <property type="project" value="InterPro"/>
</dbReference>
<feature type="transmembrane region" description="Helical" evidence="7">
    <location>
        <begin position="245"/>
        <end position="264"/>
    </location>
</feature>